<keyword evidence="2" id="KW-1185">Reference proteome</keyword>
<name>A0A9P3GLQ3_9APHY</name>
<reference evidence="1 2" key="1">
    <citation type="submission" date="2021-08" db="EMBL/GenBank/DDBJ databases">
        <title>Draft Genome Sequence of Phanerochaete sordida strain YK-624.</title>
        <authorList>
            <person name="Mori T."/>
            <person name="Dohra H."/>
            <person name="Suzuki T."/>
            <person name="Kawagishi H."/>
            <person name="Hirai H."/>
        </authorList>
    </citation>
    <scope>NUCLEOTIDE SEQUENCE [LARGE SCALE GENOMIC DNA]</scope>
    <source>
        <strain evidence="1 2">YK-624</strain>
    </source>
</reference>
<gene>
    <name evidence="1" type="ORF">PsYK624_138610</name>
</gene>
<dbReference type="Proteomes" id="UP000703269">
    <property type="component" value="Unassembled WGS sequence"/>
</dbReference>
<dbReference type="AlphaFoldDB" id="A0A9P3GLQ3"/>
<dbReference type="EMBL" id="BPQB01000075">
    <property type="protein sequence ID" value="GJE97640.1"/>
    <property type="molecule type" value="Genomic_DNA"/>
</dbReference>
<sequence length="114" mass="12904">MTVNRRVTGSSLLIDSHRPVAGLSNLLVKNEEEAAFKLQGDSLLSVNAPITTLWAVNLKDDTSFTLHLHLLSPPITHPVLQDTRRCAPVRYTSQTSGGDRLRRQELMHFWMKER</sequence>
<organism evidence="1 2">
    <name type="scientific">Phanerochaete sordida</name>
    <dbReference type="NCBI Taxonomy" id="48140"/>
    <lineage>
        <taxon>Eukaryota</taxon>
        <taxon>Fungi</taxon>
        <taxon>Dikarya</taxon>
        <taxon>Basidiomycota</taxon>
        <taxon>Agaricomycotina</taxon>
        <taxon>Agaricomycetes</taxon>
        <taxon>Polyporales</taxon>
        <taxon>Phanerochaetaceae</taxon>
        <taxon>Phanerochaete</taxon>
    </lineage>
</organism>
<comment type="caution">
    <text evidence="1">The sequence shown here is derived from an EMBL/GenBank/DDBJ whole genome shotgun (WGS) entry which is preliminary data.</text>
</comment>
<evidence type="ECO:0000313" key="1">
    <source>
        <dbReference type="EMBL" id="GJE97640.1"/>
    </source>
</evidence>
<accession>A0A9P3GLQ3</accession>
<evidence type="ECO:0000313" key="2">
    <source>
        <dbReference type="Proteomes" id="UP000703269"/>
    </source>
</evidence>
<protein>
    <submittedName>
        <fullName evidence="1">Uncharacterized protein</fullName>
    </submittedName>
</protein>
<proteinExistence type="predicted"/>